<protein>
    <recommendedName>
        <fullName evidence="3">SHSP domain-containing protein</fullName>
    </recommendedName>
</protein>
<comment type="caution">
    <text evidence="1">The sequence shown here is derived from an EMBL/GenBank/DDBJ whole genome shotgun (WGS) entry which is preliminary data.</text>
</comment>
<dbReference type="EMBL" id="BOQE01000001">
    <property type="protein sequence ID" value="GIM46975.1"/>
    <property type="molecule type" value="Genomic_DNA"/>
</dbReference>
<keyword evidence="2" id="KW-1185">Reference proteome</keyword>
<name>A0AAV4LGL7_9BACL</name>
<accession>A0AAV4LGL7</accession>
<dbReference type="Gene3D" id="2.60.40.790">
    <property type="match status" value="1"/>
</dbReference>
<dbReference type="RefSeq" id="WP_282200007.1">
    <property type="nucleotide sequence ID" value="NZ_BOQE01000001.1"/>
</dbReference>
<dbReference type="CDD" id="cd06464">
    <property type="entry name" value="ACD_sHsps-like"/>
    <property type="match status" value="1"/>
</dbReference>
<organism evidence="1 2">
    <name type="scientific">Collibacillus ludicampi</name>
    <dbReference type="NCBI Taxonomy" id="2771369"/>
    <lineage>
        <taxon>Bacteria</taxon>
        <taxon>Bacillati</taxon>
        <taxon>Bacillota</taxon>
        <taxon>Bacilli</taxon>
        <taxon>Bacillales</taxon>
        <taxon>Alicyclobacillaceae</taxon>
        <taxon>Collibacillus</taxon>
    </lineage>
</organism>
<evidence type="ECO:0000313" key="1">
    <source>
        <dbReference type="EMBL" id="GIM46975.1"/>
    </source>
</evidence>
<sequence length="145" mass="17783">MKRDQMPDNWEPYPSKFSEINKPQSVLREMFNEVEKWFHPNHLEKVFEEFNNQVKVEETDDAYHISVFLKNVEQPNDIDAQFVDGHLRLRRTVQKEAKTNNDQGAMWQSYYEHFERVIPIEKPVRWQNREVRVQKRVWTIRLPKR</sequence>
<gene>
    <name evidence="1" type="ORF">DNHGIG_25240</name>
</gene>
<dbReference type="SUPFAM" id="SSF49764">
    <property type="entry name" value="HSP20-like chaperones"/>
    <property type="match status" value="1"/>
</dbReference>
<dbReference type="InterPro" id="IPR008978">
    <property type="entry name" value="HSP20-like_chaperone"/>
</dbReference>
<evidence type="ECO:0008006" key="3">
    <source>
        <dbReference type="Google" id="ProtNLM"/>
    </source>
</evidence>
<proteinExistence type="predicted"/>
<dbReference type="AlphaFoldDB" id="A0AAV4LGL7"/>
<dbReference type="Proteomes" id="UP001057291">
    <property type="component" value="Unassembled WGS sequence"/>
</dbReference>
<reference evidence="1" key="1">
    <citation type="journal article" date="2023" name="Int. J. Syst. Evol. Microbiol.">
        <title>Collibacillus ludicampi gen. nov., sp. nov., a new soil bacterium of the family Alicyclobacillaceae.</title>
        <authorList>
            <person name="Jojima T."/>
            <person name="Ioku Y."/>
            <person name="Fukuta Y."/>
            <person name="Shirasaka N."/>
            <person name="Matsumura Y."/>
            <person name="Mori M."/>
        </authorList>
    </citation>
    <scope>NUCLEOTIDE SEQUENCE</scope>
    <source>
        <strain evidence="1">TP075</strain>
    </source>
</reference>
<evidence type="ECO:0000313" key="2">
    <source>
        <dbReference type="Proteomes" id="UP001057291"/>
    </source>
</evidence>